<evidence type="ECO:0000313" key="2">
    <source>
        <dbReference type="Proteomes" id="UP000008021"/>
    </source>
</evidence>
<dbReference type="EnsemblPlants" id="OMERI02G09870.1">
    <property type="protein sequence ID" value="OMERI02G09870.1"/>
    <property type="gene ID" value="OMERI02G09870"/>
</dbReference>
<dbReference type="Proteomes" id="UP000008021">
    <property type="component" value="Chromosome 2"/>
</dbReference>
<organism evidence="1">
    <name type="scientific">Oryza meridionalis</name>
    <dbReference type="NCBI Taxonomy" id="40149"/>
    <lineage>
        <taxon>Eukaryota</taxon>
        <taxon>Viridiplantae</taxon>
        <taxon>Streptophyta</taxon>
        <taxon>Embryophyta</taxon>
        <taxon>Tracheophyta</taxon>
        <taxon>Spermatophyta</taxon>
        <taxon>Magnoliopsida</taxon>
        <taxon>Liliopsida</taxon>
        <taxon>Poales</taxon>
        <taxon>Poaceae</taxon>
        <taxon>BOP clade</taxon>
        <taxon>Oryzoideae</taxon>
        <taxon>Oryzeae</taxon>
        <taxon>Oryzinae</taxon>
        <taxon>Oryza</taxon>
    </lineage>
</organism>
<proteinExistence type="predicted"/>
<dbReference type="AlphaFoldDB" id="A0A0E0CHW9"/>
<name>A0A0E0CHW9_9ORYZ</name>
<reference evidence="1" key="1">
    <citation type="submission" date="2015-04" db="UniProtKB">
        <authorList>
            <consortium name="EnsemblPlants"/>
        </authorList>
    </citation>
    <scope>IDENTIFICATION</scope>
</reference>
<reference evidence="1" key="2">
    <citation type="submission" date="2018-05" db="EMBL/GenBank/DDBJ databases">
        <title>OmerRS3 (Oryza meridionalis Reference Sequence Version 3).</title>
        <authorList>
            <person name="Zhang J."/>
            <person name="Kudrna D."/>
            <person name="Lee S."/>
            <person name="Talag J."/>
            <person name="Welchert J."/>
            <person name="Wing R.A."/>
        </authorList>
    </citation>
    <scope>NUCLEOTIDE SEQUENCE [LARGE SCALE GENOMIC DNA]</scope>
    <source>
        <strain evidence="1">cv. OR44</strain>
    </source>
</reference>
<keyword evidence="2" id="KW-1185">Reference proteome</keyword>
<dbReference type="Gramene" id="OMERI02G09870.1">
    <property type="protein sequence ID" value="OMERI02G09870.1"/>
    <property type="gene ID" value="OMERI02G09870"/>
</dbReference>
<dbReference type="HOGENOM" id="CLU_2762066_0_0_1"/>
<accession>A0A0E0CHW9</accession>
<protein>
    <submittedName>
        <fullName evidence="1">Uncharacterized protein</fullName>
    </submittedName>
</protein>
<sequence length="70" mass="7927">MAKSSFGINPNSREDKRCIGGMLPTRFARLPMNEGMLPVSEMAELRRYLAMEAILVEMEPPQVCEVAEQR</sequence>
<evidence type="ECO:0000313" key="1">
    <source>
        <dbReference type="EnsemblPlants" id="OMERI02G09870.1"/>
    </source>
</evidence>